<dbReference type="PANTHER" id="PTHR47257">
    <property type="entry name" value="PH-RESPONSE TRANSCRIPTION FACTOR PACC/RIM101"/>
    <property type="match status" value="1"/>
</dbReference>
<dbReference type="GO" id="GO:0005634">
    <property type="term" value="C:nucleus"/>
    <property type="evidence" value="ECO:0007669"/>
    <property type="project" value="UniProtKB-SubCell"/>
</dbReference>
<dbReference type="GO" id="GO:0045944">
    <property type="term" value="P:positive regulation of transcription by RNA polymerase II"/>
    <property type="evidence" value="ECO:0007669"/>
    <property type="project" value="TreeGrafter"/>
</dbReference>
<dbReference type="AlphaFoldDB" id="A0A8H5WSB9"/>
<evidence type="ECO:0000256" key="10">
    <source>
        <dbReference type="SAM" id="MobiDB-lite"/>
    </source>
</evidence>
<dbReference type="SUPFAM" id="SSF57667">
    <property type="entry name" value="beta-beta-alpha zinc fingers"/>
    <property type="match status" value="1"/>
</dbReference>
<evidence type="ECO:0000256" key="7">
    <source>
        <dbReference type="ARBA" id="ARBA00023242"/>
    </source>
</evidence>
<dbReference type="PROSITE" id="PS00028">
    <property type="entry name" value="ZINC_FINGER_C2H2_1"/>
    <property type="match status" value="1"/>
</dbReference>
<evidence type="ECO:0000256" key="8">
    <source>
        <dbReference type="ARBA" id="ARBA00038089"/>
    </source>
</evidence>
<keyword evidence="3" id="KW-0479">Metal-binding</keyword>
<keyword evidence="7" id="KW-0539">Nucleus</keyword>
<evidence type="ECO:0000313" key="13">
    <source>
        <dbReference type="Proteomes" id="UP000562682"/>
    </source>
</evidence>
<keyword evidence="5 9" id="KW-0863">Zinc-finger</keyword>
<evidence type="ECO:0000256" key="3">
    <source>
        <dbReference type="ARBA" id="ARBA00022723"/>
    </source>
</evidence>
<comment type="similarity">
    <text evidence="8">Belongs to the pacC/RIM101 family.</text>
</comment>
<dbReference type="Proteomes" id="UP000562682">
    <property type="component" value="Unassembled WGS sequence"/>
</dbReference>
<keyword evidence="6" id="KW-0862">Zinc</keyword>
<dbReference type="SMART" id="SM00355">
    <property type="entry name" value="ZnF_C2H2"/>
    <property type="match status" value="1"/>
</dbReference>
<dbReference type="PANTHER" id="PTHR47257:SF1">
    <property type="entry name" value="PH-RESPONSE TRANSCRIPTION FACTOR PACC_RIM101"/>
    <property type="match status" value="1"/>
</dbReference>
<dbReference type="Gene3D" id="3.30.160.60">
    <property type="entry name" value="Classic Zinc Finger"/>
    <property type="match status" value="1"/>
</dbReference>
<feature type="region of interest" description="Disordered" evidence="10">
    <location>
        <begin position="130"/>
        <end position="207"/>
    </location>
</feature>
<comment type="subcellular location">
    <subcellularLocation>
        <location evidence="1">Nucleus</location>
    </subcellularLocation>
</comment>
<dbReference type="GO" id="GO:0008270">
    <property type="term" value="F:zinc ion binding"/>
    <property type="evidence" value="ECO:0007669"/>
    <property type="project" value="UniProtKB-KW"/>
</dbReference>
<sequence>MPLFALDQPQQLAAPLGSSINHKDSQSTTLVPSTTYNTSRISVTPSTASDNNLTCRWNACNQKFITPELLYVSTISNAAWPLVVPTERSILGTGAHITIKRHHIVSHILTHVDLKSHECRLCGKTFKRPQDLKKHAKRHADDSIRPQPPSNMSQLDSPSQEWPSTSRSLQAGSWVGHTGYSGRNSRIETSAPAYPHHTGDPNGHYVSQPSTRHGIYFTQRYPGHYHSWNNIYSAVPGSSSRKFNFEAVVGFFGSTKHREINPSSYAHIDYSLLFPPSPLSIPNNPMVGNGQHIPQRASLAMVHGGPPTSRNPSAH</sequence>
<evidence type="ECO:0000256" key="9">
    <source>
        <dbReference type="PROSITE-ProRule" id="PRU00042"/>
    </source>
</evidence>
<organism evidence="12 13">
    <name type="scientific">Fusarium denticulatum</name>
    <dbReference type="NCBI Taxonomy" id="48507"/>
    <lineage>
        <taxon>Eukaryota</taxon>
        <taxon>Fungi</taxon>
        <taxon>Dikarya</taxon>
        <taxon>Ascomycota</taxon>
        <taxon>Pezizomycotina</taxon>
        <taxon>Sordariomycetes</taxon>
        <taxon>Hypocreomycetidae</taxon>
        <taxon>Hypocreales</taxon>
        <taxon>Nectriaceae</taxon>
        <taxon>Fusarium</taxon>
        <taxon>Fusarium fujikuroi species complex</taxon>
    </lineage>
</organism>
<evidence type="ECO:0000256" key="1">
    <source>
        <dbReference type="ARBA" id="ARBA00004123"/>
    </source>
</evidence>
<name>A0A8H5WSB9_9HYPO</name>
<feature type="compositionally biased region" description="Polar residues" evidence="10">
    <location>
        <begin position="150"/>
        <end position="171"/>
    </location>
</feature>
<accession>A0A8H5WSB9</accession>
<feature type="compositionally biased region" description="Basic and acidic residues" evidence="10">
    <location>
        <begin position="130"/>
        <end position="144"/>
    </location>
</feature>
<proteinExistence type="inferred from homology"/>
<evidence type="ECO:0000256" key="4">
    <source>
        <dbReference type="ARBA" id="ARBA00022737"/>
    </source>
</evidence>
<evidence type="ECO:0000256" key="2">
    <source>
        <dbReference type="ARBA" id="ARBA00022491"/>
    </source>
</evidence>
<dbReference type="InterPro" id="IPR036236">
    <property type="entry name" value="Znf_C2H2_sf"/>
</dbReference>
<protein>
    <submittedName>
        <fullName evidence="12">pH-response transcription factor pacC RIM101</fullName>
    </submittedName>
</protein>
<dbReference type="PROSITE" id="PS50157">
    <property type="entry name" value="ZINC_FINGER_C2H2_2"/>
    <property type="match status" value="1"/>
</dbReference>
<evidence type="ECO:0000259" key="11">
    <source>
        <dbReference type="PROSITE" id="PS50157"/>
    </source>
</evidence>
<dbReference type="InterPro" id="IPR050806">
    <property type="entry name" value="pacC/RIM101"/>
</dbReference>
<gene>
    <name evidence="12" type="ORF">FDENT_11915</name>
</gene>
<dbReference type="EMBL" id="JAAOAK010000394">
    <property type="protein sequence ID" value="KAF5668299.1"/>
    <property type="molecule type" value="Genomic_DNA"/>
</dbReference>
<evidence type="ECO:0000313" key="12">
    <source>
        <dbReference type="EMBL" id="KAF5668299.1"/>
    </source>
</evidence>
<feature type="domain" description="C2H2-type" evidence="11">
    <location>
        <begin position="117"/>
        <end position="144"/>
    </location>
</feature>
<comment type="caution">
    <text evidence="12">The sequence shown here is derived from an EMBL/GenBank/DDBJ whole genome shotgun (WGS) entry which is preliminary data.</text>
</comment>
<dbReference type="InterPro" id="IPR013087">
    <property type="entry name" value="Znf_C2H2_type"/>
</dbReference>
<evidence type="ECO:0000256" key="5">
    <source>
        <dbReference type="ARBA" id="ARBA00022771"/>
    </source>
</evidence>
<keyword evidence="13" id="KW-1185">Reference proteome</keyword>
<reference evidence="12 13" key="1">
    <citation type="submission" date="2020-05" db="EMBL/GenBank/DDBJ databases">
        <title>Identification and distribution of gene clusters putatively required for synthesis of sphingolipid metabolism inhibitors in phylogenetically diverse species of the filamentous fungus Fusarium.</title>
        <authorList>
            <person name="Kim H.-S."/>
            <person name="Busman M."/>
            <person name="Brown D.W."/>
            <person name="Divon H."/>
            <person name="Uhlig S."/>
            <person name="Proctor R.H."/>
        </authorList>
    </citation>
    <scope>NUCLEOTIDE SEQUENCE [LARGE SCALE GENOMIC DNA]</scope>
    <source>
        <strain evidence="12 13">NRRL 25311</strain>
    </source>
</reference>
<keyword evidence="2" id="KW-0678">Repressor</keyword>
<evidence type="ECO:0000256" key="6">
    <source>
        <dbReference type="ARBA" id="ARBA00022833"/>
    </source>
</evidence>
<keyword evidence="4" id="KW-0677">Repeat</keyword>